<keyword evidence="3" id="KW-1185">Reference proteome</keyword>
<dbReference type="EMBL" id="CP071518">
    <property type="protein sequence ID" value="QSX77945.1"/>
    <property type="molecule type" value="Genomic_DNA"/>
</dbReference>
<protein>
    <submittedName>
        <fullName evidence="2">MEDS domain-containing protein</fullName>
    </submittedName>
</protein>
<proteinExistence type="predicted"/>
<dbReference type="AlphaFoldDB" id="A0A974XZR7"/>
<sequence>MNAPEYPNESLRQKLAVAGIPESEHSVDALAARMPDLDAALLQNLSADMRAELLLYLLGKGVVTLPVPSERALLDLPWGAHVCQFYETSEDQLDMLVPYFKQGLERNEACAWLVGDLSVKEARTALAASVPDLDRYMATGQMQIRHYSEFYTDPNGTVRAPEQLSYQFASMGASARDMGFEGLRASGSVSWVKDPESMARFMDYETKVNLAIQNSRIMAVCTYPAKASSMCGCRELIHNHGRIFVKRGAWVHDKSRDAQKIEAVFASLAGAGAPP</sequence>
<accession>A0A974XZR7</accession>
<reference evidence="2 3" key="1">
    <citation type="submission" date="2021-03" db="EMBL/GenBank/DDBJ databases">
        <title>Lysobacter sp. nov. isolated from soil of gangwondo yeongwol, south Korea.</title>
        <authorList>
            <person name="Kim K.R."/>
            <person name="Kim K.H."/>
            <person name="Jeon C.O."/>
        </authorList>
    </citation>
    <scope>NUCLEOTIDE SEQUENCE [LARGE SCALE GENOMIC DNA]</scope>
    <source>
        <strain evidence="2 3">R19</strain>
    </source>
</reference>
<evidence type="ECO:0000313" key="2">
    <source>
        <dbReference type="EMBL" id="QSX77945.1"/>
    </source>
</evidence>
<feature type="domain" description="MEDS" evidence="1">
    <location>
        <begin position="81"/>
        <end position="240"/>
    </location>
</feature>
<dbReference type="Pfam" id="PF14417">
    <property type="entry name" value="MEDS"/>
    <property type="match status" value="1"/>
</dbReference>
<gene>
    <name evidence="2" type="ORF">I8J32_014640</name>
</gene>
<name>A0A974XZR7_9GAMM</name>
<evidence type="ECO:0000313" key="3">
    <source>
        <dbReference type="Proteomes" id="UP000639274"/>
    </source>
</evidence>
<organism evidence="2 3">
    <name type="scientific">Agrilutibacter solisilvae</name>
    <dbReference type="NCBI Taxonomy" id="2763317"/>
    <lineage>
        <taxon>Bacteria</taxon>
        <taxon>Pseudomonadati</taxon>
        <taxon>Pseudomonadota</taxon>
        <taxon>Gammaproteobacteria</taxon>
        <taxon>Lysobacterales</taxon>
        <taxon>Lysobacteraceae</taxon>
        <taxon>Agrilutibacter</taxon>
    </lineage>
</organism>
<dbReference type="RefSeq" id="WP_200615828.1">
    <property type="nucleotide sequence ID" value="NZ_CP071518.1"/>
</dbReference>
<evidence type="ECO:0000259" key="1">
    <source>
        <dbReference type="Pfam" id="PF14417"/>
    </source>
</evidence>
<dbReference type="KEGG" id="lsf:I8J32_014640"/>
<dbReference type="Proteomes" id="UP000639274">
    <property type="component" value="Chromosome"/>
</dbReference>
<dbReference type="InterPro" id="IPR025847">
    <property type="entry name" value="MEDS_domain"/>
</dbReference>